<comment type="caution">
    <text evidence="1">The sequence shown here is derived from an EMBL/GenBank/DDBJ whole genome shotgun (WGS) entry which is preliminary data.</text>
</comment>
<proteinExistence type="predicted"/>
<name>A0A0F9DDJ6_9ZZZZ</name>
<organism evidence="1">
    <name type="scientific">marine sediment metagenome</name>
    <dbReference type="NCBI Taxonomy" id="412755"/>
    <lineage>
        <taxon>unclassified sequences</taxon>
        <taxon>metagenomes</taxon>
        <taxon>ecological metagenomes</taxon>
    </lineage>
</organism>
<sequence>MGSGPDSLFSYNTITQKAQTYWGASYIKPIVSGNTIVYVTADGSGVRSFAYSYQLRGYDGGDLTIYSQHFLKGHTIIDMTYLRSPESRLHFVRSDGKLLTMSLDSEQQLSAWTSWDTDGKYEACTNLQLGGAIDHTGHAHSHTEDALYVVVKRTINGNTVRYIEAVIQRYFDDVRDCFFVDSGKSYDAPFNISAITAASPVVITTSSAHGYSNGDEIDVFDAEWVPDIDSLFNYAQPDQLNRRRYTVASKTSTTFELTTSAGVDIDGSGFNAYVQNGTVRKALATMAGLDHLEGKAVDCLADGSVITSLTVSGGSITLPRKFSRVHVGLKYISDVETLNIEIPDGTIQGFLKKIPSVAIHFLRSRGIFVGPNKDNLFEMKQREFEEIGDPTALITGYKEMYLSPDWNSNGRVFLREKDPLPLTILSIVPTFEVGND</sequence>
<dbReference type="EMBL" id="LAZR01029363">
    <property type="protein sequence ID" value="KKL59798.1"/>
    <property type="molecule type" value="Genomic_DNA"/>
</dbReference>
<evidence type="ECO:0008006" key="2">
    <source>
        <dbReference type="Google" id="ProtNLM"/>
    </source>
</evidence>
<dbReference type="AlphaFoldDB" id="A0A0F9DDJ6"/>
<accession>A0A0F9DDJ6</accession>
<reference evidence="1" key="1">
    <citation type="journal article" date="2015" name="Nature">
        <title>Complex archaea that bridge the gap between prokaryotes and eukaryotes.</title>
        <authorList>
            <person name="Spang A."/>
            <person name="Saw J.H."/>
            <person name="Jorgensen S.L."/>
            <person name="Zaremba-Niedzwiedzka K."/>
            <person name="Martijn J."/>
            <person name="Lind A.E."/>
            <person name="van Eijk R."/>
            <person name="Schleper C."/>
            <person name="Guy L."/>
            <person name="Ettema T.J."/>
        </authorList>
    </citation>
    <scope>NUCLEOTIDE SEQUENCE</scope>
</reference>
<dbReference type="InterPro" id="IPR042302">
    <property type="entry name" value="E1_FCCH_sf"/>
</dbReference>
<gene>
    <name evidence="1" type="ORF">LCGC14_2211720</name>
</gene>
<dbReference type="Gene3D" id="2.40.30.180">
    <property type="entry name" value="Ubiquitin-activating enzyme E1, FCCH domain"/>
    <property type="match status" value="1"/>
</dbReference>
<protein>
    <recommendedName>
        <fullName evidence="2">Ubiquitin-activating enzyme E1 FCCH domain-containing protein</fullName>
    </recommendedName>
</protein>
<evidence type="ECO:0000313" key="1">
    <source>
        <dbReference type="EMBL" id="KKL59798.1"/>
    </source>
</evidence>